<accession>A0A5C5RCR6</accession>
<evidence type="ECO:0000313" key="3">
    <source>
        <dbReference type="Proteomes" id="UP000317291"/>
    </source>
</evidence>
<dbReference type="EMBL" id="VIGW01000003">
    <property type="protein sequence ID" value="TWS20203.1"/>
    <property type="molecule type" value="Genomic_DNA"/>
</dbReference>
<dbReference type="AlphaFoldDB" id="A0A5C5RCR6"/>
<comment type="caution">
    <text evidence="2">The sequence shown here is derived from an EMBL/GenBank/DDBJ whole genome shotgun (WGS) entry which is preliminary data.</text>
</comment>
<gene>
    <name evidence="2" type="ORF">FK529_08795</name>
</gene>
<name>A0A5C5RCR6_9ACTN</name>
<organism evidence="2 3">
    <name type="scientific">Tsukamurella asaccharolytica</name>
    <dbReference type="NCBI Taxonomy" id="2592067"/>
    <lineage>
        <taxon>Bacteria</taxon>
        <taxon>Bacillati</taxon>
        <taxon>Actinomycetota</taxon>
        <taxon>Actinomycetes</taxon>
        <taxon>Mycobacteriales</taxon>
        <taxon>Tsukamurellaceae</taxon>
        <taxon>Tsukamurella</taxon>
    </lineage>
</organism>
<reference evidence="2 3" key="1">
    <citation type="submission" date="2019-06" db="EMBL/GenBank/DDBJ databases">
        <title>Tsukamurella conjunctivitidis sp. nov., Tsukamurella assacharolytica sp. nov. and Tsukamurella sputae sp. nov. isolated from patients with conjunctivitis, bacteraemia (lymphoma) and respiratory infection (sputum) in Hong Kong.</title>
        <authorList>
            <person name="Teng J.L.L."/>
            <person name="Lee H.H."/>
            <person name="Fong J.Y.H."/>
            <person name="Fok K.M.N."/>
            <person name="Lau S.K.P."/>
            <person name="Woo P.C.Y."/>
        </authorList>
    </citation>
    <scope>NUCLEOTIDE SEQUENCE [LARGE SCALE GENOMIC DNA]</scope>
    <source>
        <strain evidence="2 3">HKU71</strain>
    </source>
</reference>
<proteinExistence type="predicted"/>
<keyword evidence="3" id="KW-1185">Reference proteome</keyword>
<dbReference type="Proteomes" id="UP000317291">
    <property type="component" value="Unassembled WGS sequence"/>
</dbReference>
<feature type="region of interest" description="Disordered" evidence="1">
    <location>
        <begin position="1"/>
        <end position="23"/>
    </location>
</feature>
<protein>
    <submittedName>
        <fullName evidence="2">Uncharacterized protein</fullName>
    </submittedName>
</protein>
<sequence length="60" mass="6557">MPTHWPSTTSAPSSEYAETTTRYLPTGSGRVQWTLEGRGGARARAARHLGVDEVLFGREP</sequence>
<evidence type="ECO:0000256" key="1">
    <source>
        <dbReference type="SAM" id="MobiDB-lite"/>
    </source>
</evidence>
<evidence type="ECO:0000313" key="2">
    <source>
        <dbReference type="EMBL" id="TWS20203.1"/>
    </source>
</evidence>